<reference evidence="2" key="1">
    <citation type="submission" date="2019-02" db="EMBL/GenBank/DDBJ databases">
        <authorList>
            <person name="Gruber-Vodicka R. H."/>
            <person name="Seah K. B. B."/>
        </authorList>
    </citation>
    <scope>NUCLEOTIDE SEQUENCE</scope>
    <source>
        <strain evidence="2">BECK_S313</strain>
    </source>
</reference>
<evidence type="ECO:0000256" key="1">
    <source>
        <dbReference type="SAM" id="MobiDB-lite"/>
    </source>
</evidence>
<feature type="region of interest" description="Disordered" evidence="1">
    <location>
        <begin position="1"/>
        <end position="26"/>
    </location>
</feature>
<name>A0A450WXP9_9GAMM</name>
<evidence type="ECO:0008006" key="3">
    <source>
        <dbReference type="Google" id="ProtNLM"/>
    </source>
</evidence>
<proteinExistence type="predicted"/>
<dbReference type="AlphaFoldDB" id="A0A450WXP9"/>
<evidence type="ECO:0000313" key="2">
    <source>
        <dbReference type="EMBL" id="VFK21791.1"/>
    </source>
</evidence>
<gene>
    <name evidence="2" type="ORF">BECKLPF1236B_GA0070989_12754</name>
</gene>
<dbReference type="EMBL" id="CAADFK010000275">
    <property type="protein sequence ID" value="VFK21791.1"/>
    <property type="molecule type" value="Genomic_DNA"/>
</dbReference>
<accession>A0A450WXP9</accession>
<organism evidence="2">
    <name type="scientific">Candidatus Kentrum sp. LPFa</name>
    <dbReference type="NCBI Taxonomy" id="2126335"/>
    <lineage>
        <taxon>Bacteria</taxon>
        <taxon>Pseudomonadati</taxon>
        <taxon>Pseudomonadota</taxon>
        <taxon>Gammaproteobacteria</taxon>
        <taxon>Candidatus Kentrum</taxon>
    </lineage>
</organism>
<feature type="compositionally biased region" description="Basic and acidic residues" evidence="1">
    <location>
        <begin position="13"/>
        <end position="22"/>
    </location>
</feature>
<sequence>MDHTRSAWGTITHAREEGREEGMQLGRKKGIEEGIKQGREQGARERSLEIARALEREGLPPARIAEIAGISLSELEDL</sequence>
<protein>
    <recommendedName>
        <fullName evidence="3">Essential protein Yae1, N terminal</fullName>
    </recommendedName>
</protein>